<feature type="compositionally biased region" description="Polar residues" evidence="1">
    <location>
        <begin position="72"/>
        <end position="81"/>
    </location>
</feature>
<dbReference type="AlphaFoldDB" id="A0A9D3ZVB7"/>
<dbReference type="EMBL" id="JAIQCV010000009">
    <property type="protein sequence ID" value="KAH1066697.1"/>
    <property type="molecule type" value="Genomic_DNA"/>
</dbReference>
<keyword evidence="3" id="KW-1185">Reference proteome</keyword>
<dbReference type="OrthoDB" id="10469295at2759"/>
<feature type="region of interest" description="Disordered" evidence="1">
    <location>
        <begin position="72"/>
        <end position="92"/>
    </location>
</feature>
<accession>A0A9D3ZVB7</accession>
<name>A0A9D3ZVB7_9ROSI</name>
<evidence type="ECO:0000313" key="2">
    <source>
        <dbReference type="EMBL" id="KAH1066697.1"/>
    </source>
</evidence>
<organism evidence="2 3">
    <name type="scientific">Gossypium stocksii</name>
    <dbReference type="NCBI Taxonomy" id="47602"/>
    <lineage>
        <taxon>Eukaryota</taxon>
        <taxon>Viridiplantae</taxon>
        <taxon>Streptophyta</taxon>
        <taxon>Embryophyta</taxon>
        <taxon>Tracheophyta</taxon>
        <taxon>Spermatophyta</taxon>
        <taxon>Magnoliopsida</taxon>
        <taxon>eudicotyledons</taxon>
        <taxon>Gunneridae</taxon>
        <taxon>Pentapetalae</taxon>
        <taxon>rosids</taxon>
        <taxon>malvids</taxon>
        <taxon>Malvales</taxon>
        <taxon>Malvaceae</taxon>
        <taxon>Malvoideae</taxon>
        <taxon>Gossypium</taxon>
    </lineage>
</organism>
<reference evidence="2 3" key="1">
    <citation type="journal article" date="2021" name="Plant Biotechnol. J.">
        <title>Multi-omics assisted identification of the key and species-specific regulatory components of drought-tolerant mechanisms in Gossypium stocksii.</title>
        <authorList>
            <person name="Yu D."/>
            <person name="Ke L."/>
            <person name="Zhang D."/>
            <person name="Wu Y."/>
            <person name="Sun Y."/>
            <person name="Mei J."/>
            <person name="Sun J."/>
            <person name="Sun Y."/>
        </authorList>
    </citation>
    <scope>NUCLEOTIDE SEQUENCE [LARGE SCALE GENOMIC DNA]</scope>
    <source>
        <strain evidence="3">cv. E1</strain>
        <tissue evidence="2">Leaf</tissue>
    </source>
</reference>
<protein>
    <submittedName>
        <fullName evidence="2">Uncharacterized protein</fullName>
    </submittedName>
</protein>
<evidence type="ECO:0000313" key="3">
    <source>
        <dbReference type="Proteomes" id="UP000828251"/>
    </source>
</evidence>
<proteinExistence type="predicted"/>
<evidence type="ECO:0000256" key="1">
    <source>
        <dbReference type="SAM" id="MobiDB-lite"/>
    </source>
</evidence>
<gene>
    <name evidence="2" type="ORF">J1N35_031684</name>
</gene>
<dbReference type="Proteomes" id="UP000828251">
    <property type="component" value="Unassembled WGS sequence"/>
</dbReference>
<sequence length="92" mass="10643">MDDYFKRFSAATMVTKGVTDEETIQAFITRTSHQHLKYIIKNTPTKLSHLCEMVHKFTKRDEVGKVHANSTTLASYQSNHPQILPPRRFQGH</sequence>
<comment type="caution">
    <text evidence="2">The sequence shown here is derived from an EMBL/GenBank/DDBJ whole genome shotgun (WGS) entry which is preliminary data.</text>
</comment>